<protein>
    <recommendedName>
        <fullName evidence="1">Glutathione S-transferase kappa</fullName>
        <ecNumber evidence="1">2.5.1.18</ecNumber>
    </recommendedName>
</protein>
<organism evidence="4 5">
    <name type="scientific">Lithohypha guttulata</name>
    <dbReference type="NCBI Taxonomy" id="1690604"/>
    <lineage>
        <taxon>Eukaryota</taxon>
        <taxon>Fungi</taxon>
        <taxon>Dikarya</taxon>
        <taxon>Ascomycota</taxon>
        <taxon>Pezizomycotina</taxon>
        <taxon>Eurotiomycetes</taxon>
        <taxon>Chaetothyriomycetidae</taxon>
        <taxon>Chaetothyriales</taxon>
        <taxon>Trichomeriaceae</taxon>
        <taxon>Lithohypha</taxon>
    </lineage>
</organism>
<gene>
    <name evidence="4" type="ORF">LTR05_006720</name>
</gene>
<dbReference type="GO" id="GO:0005739">
    <property type="term" value="C:mitochondrion"/>
    <property type="evidence" value="ECO:0007669"/>
    <property type="project" value="TreeGrafter"/>
</dbReference>
<comment type="caution">
    <text evidence="4">The sequence shown here is derived from an EMBL/GenBank/DDBJ whole genome shotgun (WGS) entry which is preliminary data.</text>
</comment>
<dbReference type="InterPro" id="IPR036249">
    <property type="entry name" value="Thioredoxin-like_sf"/>
</dbReference>
<comment type="similarity">
    <text evidence="1">Belongs to the GST superfamily. Kappa family.</text>
</comment>
<proteinExistence type="inferred from homology"/>
<feature type="domain" description="DSBA-like thioredoxin" evidence="3">
    <location>
        <begin position="6"/>
        <end position="215"/>
    </location>
</feature>
<dbReference type="InterPro" id="IPR014440">
    <property type="entry name" value="HCCAis_GSTk"/>
</dbReference>
<dbReference type="PANTHER" id="PTHR42943:SF2">
    <property type="entry name" value="GLUTATHIONE S-TRANSFERASE KAPPA 1"/>
    <property type="match status" value="1"/>
</dbReference>
<dbReference type="InterPro" id="IPR051924">
    <property type="entry name" value="GST_Kappa/NadH"/>
</dbReference>
<dbReference type="GO" id="GO:0004602">
    <property type="term" value="F:glutathione peroxidase activity"/>
    <property type="evidence" value="ECO:0007669"/>
    <property type="project" value="TreeGrafter"/>
</dbReference>
<comment type="catalytic activity">
    <reaction evidence="1">
        <text>RX + glutathione = an S-substituted glutathione + a halide anion + H(+)</text>
        <dbReference type="Rhea" id="RHEA:16437"/>
        <dbReference type="ChEBI" id="CHEBI:15378"/>
        <dbReference type="ChEBI" id="CHEBI:16042"/>
        <dbReference type="ChEBI" id="CHEBI:17792"/>
        <dbReference type="ChEBI" id="CHEBI:57925"/>
        <dbReference type="ChEBI" id="CHEBI:90779"/>
        <dbReference type="EC" id="2.5.1.18"/>
    </reaction>
</comment>
<dbReference type="PANTHER" id="PTHR42943">
    <property type="entry name" value="GLUTATHIONE S-TRANSFERASE KAPPA"/>
    <property type="match status" value="1"/>
</dbReference>
<dbReference type="GO" id="GO:0004364">
    <property type="term" value="F:glutathione transferase activity"/>
    <property type="evidence" value="ECO:0007669"/>
    <property type="project" value="UniProtKB-UniRule"/>
</dbReference>
<name>A0AAN7Y9D5_9EURO</name>
<dbReference type="AlphaFoldDB" id="A0AAN7Y9D5"/>
<keyword evidence="1" id="KW-0808">Transferase</keyword>
<evidence type="ECO:0000313" key="4">
    <source>
        <dbReference type="EMBL" id="KAK5082839.1"/>
    </source>
</evidence>
<evidence type="ECO:0000256" key="2">
    <source>
        <dbReference type="PIRSR" id="PIRSR006386-1"/>
    </source>
</evidence>
<feature type="active site" description="Nucleophile" evidence="2">
    <location>
        <position position="14"/>
    </location>
</feature>
<sequence>MAPPKITFYVDIISPFGYIAYWMLRNSPVFANVEKTYVPVLLGGLHKQCGNVAPILIKNKDKWINKERDRWAQLYSIPIRQGTPPGFPTSTVSSGRALTSLSLEVDQEQLAKAADVFWAAMWCPQAEVLKGIKEGRNEHGEFDTKDPKTLETLLSAVLDGEIAKKVMGSIGEKQVKDLLVANTNGAFEKGAFGLPWFECTNKKGETEGFWGFDHLGHVVRFLELEEEGDKGRSGQVMRAML</sequence>
<evidence type="ECO:0000313" key="5">
    <source>
        <dbReference type="Proteomes" id="UP001309876"/>
    </source>
</evidence>
<dbReference type="EMBL" id="JAVRRJ010000007">
    <property type="protein sequence ID" value="KAK5082839.1"/>
    <property type="molecule type" value="Genomic_DNA"/>
</dbReference>
<dbReference type="GO" id="GO:0006749">
    <property type="term" value="P:glutathione metabolic process"/>
    <property type="evidence" value="ECO:0007669"/>
    <property type="project" value="TreeGrafter"/>
</dbReference>
<reference evidence="4 5" key="1">
    <citation type="submission" date="2023-08" db="EMBL/GenBank/DDBJ databases">
        <title>Black Yeasts Isolated from many extreme environments.</title>
        <authorList>
            <person name="Coleine C."/>
            <person name="Stajich J.E."/>
            <person name="Selbmann L."/>
        </authorList>
    </citation>
    <scope>NUCLEOTIDE SEQUENCE [LARGE SCALE GENOMIC DNA]</scope>
    <source>
        <strain evidence="4 5">CCFEE 5910</strain>
    </source>
</reference>
<evidence type="ECO:0000259" key="3">
    <source>
        <dbReference type="Pfam" id="PF01323"/>
    </source>
</evidence>
<accession>A0AAN7Y9D5</accession>
<dbReference type="Pfam" id="PF01323">
    <property type="entry name" value="DSBA"/>
    <property type="match status" value="1"/>
</dbReference>
<dbReference type="Gene3D" id="3.40.30.10">
    <property type="entry name" value="Glutaredoxin"/>
    <property type="match status" value="1"/>
</dbReference>
<dbReference type="EC" id="2.5.1.18" evidence="1"/>
<evidence type="ECO:0000256" key="1">
    <source>
        <dbReference type="PIRNR" id="PIRNR006386"/>
    </source>
</evidence>
<dbReference type="SUPFAM" id="SSF52833">
    <property type="entry name" value="Thioredoxin-like"/>
    <property type="match status" value="1"/>
</dbReference>
<dbReference type="Proteomes" id="UP001309876">
    <property type="component" value="Unassembled WGS sequence"/>
</dbReference>
<dbReference type="PIRSF" id="PIRSF006386">
    <property type="entry name" value="HCCAis_GSTk"/>
    <property type="match status" value="1"/>
</dbReference>
<keyword evidence="5" id="KW-1185">Reference proteome</keyword>
<dbReference type="InterPro" id="IPR001853">
    <property type="entry name" value="DSBA-like_thioredoxin_dom"/>
</dbReference>
<dbReference type="GO" id="GO:0005777">
    <property type="term" value="C:peroxisome"/>
    <property type="evidence" value="ECO:0007669"/>
    <property type="project" value="TreeGrafter"/>
</dbReference>